<comment type="caution">
    <text evidence="3">The sequence shown here is derived from an EMBL/GenBank/DDBJ whole genome shotgun (WGS) entry which is preliminary data.</text>
</comment>
<dbReference type="EMBL" id="LKLU01000073">
    <property type="protein sequence ID" value="KSU20942.1"/>
    <property type="molecule type" value="Genomic_DNA"/>
</dbReference>
<protein>
    <submittedName>
        <fullName evidence="3">Uncharacterized protein</fullName>
    </submittedName>
</protein>
<dbReference type="PATRIC" id="fig|1360.114.peg.1669"/>
<dbReference type="RefSeq" id="WP_058211758.1">
    <property type="nucleotide sequence ID" value="NZ_LKLU01000073.1"/>
</dbReference>
<keyword evidence="2" id="KW-0812">Transmembrane</keyword>
<evidence type="ECO:0000256" key="2">
    <source>
        <dbReference type="SAM" id="Phobius"/>
    </source>
</evidence>
<feature type="transmembrane region" description="Helical" evidence="2">
    <location>
        <begin position="12"/>
        <end position="33"/>
    </location>
</feature>
<evidence type="ECO:0000313" key="4">
    <source>
        <dbReference type="Proteomes" id="UP000053719"/>
    </source>
</evidence>
<keyword evidence="2" id="KW-0472">Membrane</keyword>
<evidence type="ECO:0000313" key="3">
    <source>
        <dbReference type="EMBL" id="KSU20942.1"/>
    </source>
</evidence>
<feature type="region of interest" description="Disordered" evidence="1">
    <location>
        <begin position="43"/>
        <end position="79"/>
    </location>
</feature>
<feature type="compositionally biased region" description="Basic and acidic residues" evidence="1">
    <location>
        <begin position="53"/>
        <end position="66"/>
    </location>
</feature>
<name>A0A0V8E548_LACLL</name>
<sequence>MIDNKKRRNIIVGICLVVALVVIAIVFAVVNIFNGNHKAAIPTPKTSISTKQSTKETSESTEKESTSSEEQDTDKEATPKENLQNFIKSYVTYDLNDNSIQKRASYLETLMTHQAYASSYIAQDAQTLSAMVKTYKKTKQINTSNSTQLVARSYKKGSIYQSSDDKNKYFVEIEYLETPIYQKEGYMVDSKYDVTMDENKVAAINLTDSKNIPGGSANNG</sequence>
<proteinExistence type="predicted"/>
<keyword evidence="2" id="KW-1133">Transmembrane helix</keyword>
<dbReference type="Proteomes" id="UP000053719">
    <property type="component" value="Unassembled WGS sequence"/>
</dbReference>
<dbReference type="AlphaFoldDB" id="A0A0V8E548"/>
<accession>A0A0V8E548</accession>
<gene>
    <name evidence="3" type="ORF">M20_1276</name>
</gene>
<evidence type="ECO:0000256" key="1">
    <source>
        <dbReference type="SAM" id="MobiDB-lite"/>
    </source>
</evidence>
<reference evidence="4" key="1">
    <citation type="submission" date="2015-10" db="EMBL/GenBank/DDBJ databases">
        <title>Draft Genome Sequences of 11 Lactococcus lactis subspecies cremoris strains.</title>
        <authorList>
            <person name="Wels M."/>
            <person name="Backus L."/>
            <person name="Boekhorst J."/>
            <person name="Dijkstra A."/>
            <person name="Beerthuizen M."/>
            <person name="Kelly W."/>
            <person name="Siezen R."/>
            <person name="Bachmann H."/>
            <person name="Van Hijum S."/>
        </authorList>
    </citation>
    <scope>NUCLEOTIDE SEQUENCE [LARGE SCALE GENOMIC DNA]</scope>
    <source>
        <strain evidence="4">M20</strain>
    </source>
</reference>
<organism evidence="3 4">
    <name type="scientific">Lactococcus lactis subsp. lactis</name>
    <name type="common">Streptococcus lactis</name>
    <dbReference type="NCBI Taxonomy" id="1360"/>
    <lineage>
        <taxon>Bacteria</taxon>
        <taxon>Bacillati</taxon>
        <taxon>Bacillota</taxon>
        <taxon>Bacilli</taxon>
        <taxon>Lactobacillales</taxon>
        <taxon>Streptococcaceae</taxon>
        <taxon>Lactococcus</taxon>
    </lineage>
</organism>